<dbReference type="PANTHER" id="PTHR43377">
    <property type="entry name" value="BILIVERDIN REDUCTASE A"/>
    <property type="match status" value="1"/>
</dbReference>
<dbReference type="InterPro" id="IPR055170">
    <property type="entry name" value="GFO_IDH_MocA-like_dom"/>
</dbReference>
<proteinExistence type="predicted"/>
<comment type="caution">
    <text evidence="3">The sequence shown here is derived from an EMBL/GenBank/DDBJ whole genome shotgun (WGS) entry which is preliminary data.</text>
</comment>
<protein>
    <submittedName>
        <fullName evidence="3">Putative dehydrogenase</fullName>
    </submittedName>
</protein>
<keyword evidence="4" id="KW-1185">Reference proteome</keyword>
<dbReference type="InterPro" id="IPR051450">
    <property type="entry name" value="Gfo/Idh/MocA_Oxidoreductases"/>
</dbReference>
<name>A0A420XTH6_9ACTN</name>
<gene>
    <name evidence="3" type="ORF">CLV35_0460</name>
</gene>
<dbReference type="InParanoid" id="A0A420XTH6"/>
<feature type="domain" description="Gfo/Idh/MocA-like oxidoreductase N-terminal" evidence="1">
    <location>
        <begin position="3"/>
        <end position="98"/>
    </location>
</feature>
<dbReference type="RefSeq" id="WP_121191781.1">
    <property type="nucleotide sequence ID" value="NZ_RBWV01000009.1"/>
</dbReference>
<dbReference type="InterPro" id="IPR036291">
    <property type="entry name" value="NAD(P)-bd_dom_sf"/>
</dbReference>
<dbReference type="Pfam" id="PF01408">
    <property type="entry name" value="GFO_IDH_MocA"/>
    <property type="match status" value="1"/>
</dbReference>
<dbReference type="Gene3D" id="3.40.50.720">
    <property type="entry name" value="NAD(P)-binding Rossmann-like Domain"/>
    <property type="match status" value="1"/>
</dbReference>
<dbReference type="PANTHER" id="PTHR43377:SF1">
    <property type="entry name" value="BILIVERDIN REDUCTASE A"/>
    <property type="match status" value="1"/>
</dbReference>
<dbReference type="GO" id="GO:0000166">
    <property type="term" value="F:nucleotide binding"/>
    <property type="evidence" value="ECO:0007669"/>
    <property type="project" value="InterPro"/>
</dbReference>
<dbReference type="SUPFAM" id="SSF51735">
    <property type="entry name" value="NAD(P)-binding Rossmann-fold domains"/>
    <property type="match status" value="1"/>
</dbReference>
<dbReference type="Pfam" id="PF22725">
    <property type="entry name" value="GFO_IDH_MocA_C3"/>
    <property type="match status" value="1"/>
</dbReference>
<dbReference type="Gene3D" id="3.30.360.10">
    <property type="entry name" value="Dihydrodipicolinate Reductase, domain 2"/>
    <property type="match status" value="1"/>
</dbReference>
<dbReference type="OrthoDB" id="9792085at2"/>
<reference evidence="3 4" key="1">
    <citation type="submission" date="2018-10" db="EMBL/GenBank/DDBJ databases">
        <title>Genomic Encyclopedia of Archaeal and Bacterial Type Strains, Phase II (KMG-II): from individual species to whole genera.</title>
        <authorList>
            <person name="Goeker M."/>
        </authorList>
    </citation>
    <scope>NUCLEOTIDE SEQUENCE [LARGE SCALE GENOMIC DNA]</scope>
    <source>
        <strain evidence="3 4">RP-AC37</strain>
    </source>
</reference>
<evidence type="ECO:0000259" key="2">
    <source>
        <dbReference type="Pfam" id="PF22725"/>
    </source>
</evidence>
<organism evidence="3 4">
    <name type="scientific">Motilibacter peucedani</name>
    <dbReference type="NCBI Taxonomy" id="598650"/>
    <lineage>
        <taxon>Bacteria</taxon>
        <taxon>Bacillati</taxon>
        <taxon>Actinomycetota</taxon>
        <taxon>Actinomycetes</taxon>
        <taxon>Motilibacterales</taxon>
        <taxon>Motilibacteraceae</taxon>
        <taxon>Motilibacter</taxon>
    </lineage>
</organism>
<evidence type="ECO:0000313" key="4">
    <source>
        <dbReference type="Proteomes" id="UP000281955"/>
    </source>
</evidence>
<dbReference type="Proteomes" id="UP000281955">
    <property type="component" value="Unassembled WGS sequence"/>
</dbReference>
<dbReference type="InterPro" id="IPR000683">
    <property type="entry name" value="Gfo/Idh/MocA-like_OxRdtase_N"/>
</dbReference>
<dbReference type="AlphaFoldDB" id="A0A420XTH6"/>
<evidence type="ECO:0000313" key="3">
    <source>
        <dbReference type="EMBL" id="RKS80041.1"/>
    </source>
</evidence>
<dbReference type="EMBL" id="RBWV01000009">
    <property type="protein sequence ID" value="RKS80041.1"/>
    <property type="molecule type" value="Genomic_DNA"/>
</dbReference>
<dbReference type="SUPFAM" id="SSF55347">
    <property type="entry name" value="Glyceraldehyde-3-phosphate dehydrogenase-like, C-terminal domain"/>
    <property type="match status" value="1"/>
</dbReference>
<accession>A0A420XTH6</accession>
<feature type="domain" description="GFO/IDH/MocA-like oxidoreductase" evidence="2">
    <location>
        <begin position="125"/>
        <end position="245"/>
    </location>
</feature>
<sequence>MTRVGFLGCAHVHATTYCDELGRASSGAEAVAVYDHDPQRRDAFARDNGLAAMPTPESLCEVVDAVIVTSEHVHYADLVAAAAAAGLPILCEKPLGDTPVASDLLRCSGSWLSMALPVRYAPAVQSTRALAQSGALGRLLAASGVNHAPNPGGFFTDPALAGGGSLLDHVVHLADALRWISGAEYSSVFAETSQASDLAVEDIAQVVAFTTDDAWLTIDASWSRPRGMLGGVDFLMRLWFERGRVEIDAFARRAEIVRPGGAVEHLPYGRGINSSLLQHWLRAIRDGAPPPIPVEDGWRATEVAFAALQSAASASLVTLPTKER</sequence>
<evidence type="ECO:0000259" key="1">
    <source>
        <dbReference type="Pfam" id="PF01408"/>
    </source>
</evidence>